<evidence type="ECO:0000313" key="2">
    <source>
        <dbReference type="Proteomes" id="UP000095200"/>
    </source>
</evidence>
<name>A0A194AGA4_9BACT</name>
<evidence type="ECO:0000313" key="1">
    <source>
        <dbReference type="EMBL" id="GAU08116.1"/>
    </source>
</evidence>
<organism evidence="1 2">
    <name type="scientific">Desulfoplanes formicivorans</name>
    <dbReference type="NCBI Taxonomy" id="1592317"/>
    <lineage>
        <taxon>Bacteria</taxon>
        <taxon>Pseudomonadati</taxon>
        <taxon>Thermodesulfobacteriota</taxon>
        <taxon>Desulfovibrionia</taxon>
        <taxon>Desulfovibrionales</taxon>
        <taxon>Desulfoplanaceae</taxon>
        <taxon>Desulfoplanes</taxon>
    </lineage>
</organism>
<reference evidence="2" key="1">
    <citation type="submission" date="2016-06" db="EMBL/GenBank/DDBJ databases">
        <title>Draft genome sequence of Desulfoplanes formicivorans strain Pf12B.</title>
        <authorList>
            <person name="Watanabe M."/>
            <person name="Kojima H."/>
            <person name="Fukui M."/>
        </authorList>
    </citation>
    <scope>NUCLEOTIDE SEQUENCE [LARGE SCALE GENOMIC DNA]</scope>
    <source>
        <strain evidence="2">Pf12B</strain>
    </source>
</reference>
<dbReference type="EMBL" id="BDFE01000009">
    <property type="protein sequence ID" value="GAU08116.1"/>
    <property type="molecule type" value="Genomic_DNA"/>
</dbReference>
<dbReference type="STRING" id="1592317.DPF_0819"/>
<dbReference type="Proteomes" id="UP000095200">
    <property type="component" value="Unassembled WGS sequence"/>
</dbReference>
<proteinExistence type="predicted"/>
<dbReference type="AlphaFoldDB" id="A0A194AGA4"/>
<keyword evidence="2" id="KW-1185">Reference proteome</keyword>
<accession>A0A194AGA4</accession>
<protein>
    <submittedName>
        <fullName evidence="1">Uncharacterized protein</fullName>
    </submittedName>
</protein>
<dbReference type="RefSeq" id="WP_069857611.1">
    <property type="nucleotide sequence ID" value="NZ_BDFE01000009.1"/>
</dbReference>
<gene>
    <name evidence="1" type="ORF">DPF_0819</name>
</gene>
<sequence>MKSEEEQLRDEVKKLYAKTYPNIIIAMWDEIERLKEIISKHGGIEEAVYNNATDAKYGLKMDTKIIKVCDVCRNTEHNVVTTCFKCGDYYDGHINEDNFETIDICQSCRDNIEWKARDIATRLNLDIKHVKETIFLYVMLEDL</sequence>
<comment type="caution">
    <text evidence="1">The sequence shown here is derived from an EMBL/GenBank/DDBJ whole genome shotgun (WGS) entry which is preliminary data.</text>
</comment>